<protein>
    <submittedName>
        <fullName evidence="6">LysR family transcriptional regulator</fullName>
    </submittedName>
</protein>
<comment type="similarity">
    <text evidence="1">Belongs to the LysR transcriptional regulatory family.</text>
</comment>
<organism evidence="6 7">
    <name type="scientific">Shewanella jiangmenensis</name>
    <dbReference type="NCBI Taxonomy" id="2837387"/>
    <lineage>
        <taxon>Bacteria</taxon>
        <taxon>Pseudomonadati</taxon>
        <taxon>Pseudomonadota</taxon>
        <taxon>Gammaproteobacteria</taxon>
        <taxon>Alteromonadales</taxon>
        <taxon>Shewanellaceae</taxon>
        <taxon>Shewanella</taxon>
    </lineage>
</organism>
<dbReference type="InterPro" id="IPR005119">
    <property type="entry name" value="LysR_subst-bd"/>
</dbReference>
<dbReference type="InterPro" id="IPR036388">
    <property type="entry name" value="WH-like_DNA-bd_sf"/>
</dbReference>
<dbReference type="InterPro" id="IPR050950">
    <property type="entry name" value="HTH-type_LysR_regulators"/>
</dbReference>
<evidence type="ECO:0000313" key="6">
    <source>
        <dbReference type="EMBL" id="MBT1444835.1"/>
    </source>
</evidence>
<feature type="domain" description="HTH lysR-type" evidence="5">
    <location>
        <begin position="3"/>
        <end position="60"/>
    </location>
</feature>
<keyword evidence="7" id="KW-1185">Reference proteome</keyword>
<dbReference type="PANTHER" id="PTHR30419:SF30">
    <property type="entry name" value="LYSR FAMILY TRANSCRIPTIONAL REGULATOR"/>
    <property type="match status" value="1"/>
</dbReference>
<accession>A0ABS5V307</accession>
<proteinExistence type="inferred from homology"/>
<dbReference type="Pfam" id="PF03466">
    <property type="entry name" value="LysR_substrate"/>
    <property type="match status" value="1"/>
</dbReference>
<reference evidence="6 7" key="1">
    <citation type="submission" date="2021-05" db="EMBL/GenBank/DDBJ databases">
        <title>Shewanella sp. JM162201.</title>
        <authorList>
            <person name="Xu S."/>
            <person name="Li A."/>
        </authorList>
    </citation>
    <scope>NUCLEOTIDE SEQUENCE [LARGE SCALE GENOMIC DNA]</scope>
    <source>
        <strain evidence="6 7">JM162201</strain>
    </source>
</reference>
<dbReference type="InterPro" id="IPR036390">
    <property type="entry name" value="WH_DNA-bd_sf"/>
</dbReference>
<dbReference type="PRINTS" id="PR00039">
    <property type="entry name" value="HTHLYSR"/>
</dbReference>
<evidence type="ECO:0000259" key="5">
    <source>
        <dbReference type="PROSITE" id="PS50931"/>
    </source>
</evidence>
<keyword evidence="3" id="KW-0238">DNA-binding</keyword>
<dbReference type="RefSeq" id="WP_214507032.1">
    <property type="nucleotide sequence ID" value="NZ_JAHEPS010000003.1"/>
</dbReference>
<name>A0ABS5V307_9GAMM</name>
<dbReference type="SUPFAM" id="SSF53850">
    <property type="entry name" value="Periplasmic binding protein-like II"/>
    <property type="match status" value="1"/>
</dbReference>
<dbReference type="EMBL" id="JAHEPS010000003">
    <property type="protein sequence ID" value="MBT1444835.1"/>
    <property type="molecule type" value="Genomic_DNA"/>
</dbReference>
<gene>
    <name evidence="6" type="ORF">KJI95_09905</name>
</gene>
<evidence type="ECO:0000313" key="7">
    <source>
        <dbReference type="Proteomes" id="UP001195903"/>
    </source>
</evidence>
<dbReference type="Gene3D" id="3.40.190.10">
    <property type="entry name" value="Periplasmic binding protein-like II"/>
    <property type="match status" value="2"/>
</dbReference>
<dbReference type="Gene3D" id="1.10.10.10">
    <property type="entry name" value="Winged helix-like DNA-binding domain superfamily/Winged helix DNA-binding domain"/>
    <property type="match status" value="1"/>
</dbReference>
<dbReference type="PROSITE" id="PS50931">
    <property type="entry name" value="HTH_LYSR"/>
    <property type="match status" value="1"/>
</dbReference>
<dbReference type="SUPFAM" id="SSF46785">
    <property type="entry name" value="Winged helix' DNA-binding domain"/>
    <property type="match status" value="1"/>
</dbReference>
<evidence type="ECO:0000256" key="2">
    <source>
        <dbReference type="ARBA" id="ARBA00023015"/>
    </source>
</evidence>
<keyword evidence="4" id="KW-0804">Transcription</keyword>
<evidence type="ECO:0000256" key="4">
    <source>
        <dbReference type="ARBA" id="ARBA00023163"/>
    </source>
</evidence>
<comment type="caution">
    <text evidence="6">The sequence shown here is derived from an EMBL/GenBank/DDBJ whole genome shotgun (WGS) entry which is preliminary data.</text>
</comment>
<dbReference type="Proteomes" id="UP001195903">
    <property type="component" value="Unassembled WGS sequence"/>
</dbReference>
<dbReference type="PANTHER" id="PTHR30419">
    <property type="entry name" value="HTH-TYPE TRANSCRIPTIONAL REGULATOR YBHD"/>
    <property type="match status" value="1"/>
</dbReference>
<dbReference type="InterPro" id="IPR000847">
    <property type="entry name" value="LysR_HTH_N"/>
</dbReference>
<sequence>MNFTLKQIRYFVVTAESRSINKASKTLNKSQSAITNSISELETALNVKLFGRTHAGLSLTHEGHQFLASARQILATVQDAMVNLNLVREVNEGELVLGVTSLLAGYFLSEPLMQFSRQYPRVKTLIKEDEQRFIEHLLLNGEIDVGILMTRQLQEHEAFETETLVMSPLKVWLPANHPLCAQASISVQELADEPLISLTANQIDQVISHAWRRYHKPMRPKFRTESVEAVRNLVGAGFGIAIVPDFAYRPWTLDMQRIETRPIREELPSIDFGLVWRRGSSVRWTADEFVSTTVDFVKASKPIAF</sequence>
<keyword evidence="2" id="KW-0805">Transcription regulation</keyword>
<evidence type="ECO:0000256" key="1">
    <source>
        <dbReference type="ARBA" id="ARBA00009437"/>
    </source>
</evidence>
<evidence type="ECO:0000256" key="3">
    <source>
        <dbReference type="ARBA" id="ARBA00023125"/>
    </source>
</evidence>
<dbReference type="Pfam" id="PF00126">
    <property type="entry name" value="HTH_1"/>
    <property type="match status" value="1"/>
</dbReference>